<evidence type="ECO:0000256" key="1">
    <source>
        <dbReference type="SAM" id="MobiDB-lite"/>
    </source>
</evidence>
<reference evidence="2 3" key="1">
    <citation type="submission" date="2019-05" db="EMBL/GenBank/DDBJ databases">
        <authorList>
            <consortium name="Science for Life Laboratories"/>
        </authorList>
    </citation>
    <scope>NUCLEOTIDE SEQUENCE [LARGE SCALE GENOMIC DNA]</scope>
    <source>
        <strain evidence="2">Soil9</strain>
    </source>
</reference>
<dbReference type="AlphaFoldDB" id="A0A6P2D4D7"/>
<evidence type="ECO:0000313" key="2">
    <source>
        <dbReference type="EMBL" id="VTR95999.1"/>
    </source>
</evidence>
<feature type="region of interest" description="Disordered" evidence="1">
    <location>
        <begin position="1"/>
        <end position="48"/>
    </location>
</feature>
<name>A0A6P2D4D7_9BACT</name>
<gene>
    <name evidence="2" type="ORF">SOIL9_17150</name>
</gene>
<dbReference type="Proteomes" id="UP000464178">
    <property type="component" value="Chromosome"/>
</dbReference>
<sequence length="48" mass="5364">MARQRDAQTEPAQQTGPVMTAQEREELEPCVELMLSEPHKRNLGGGSR</sequence>
<dbReference type="KEGG" id="gms:SOIL9_17150"/>
<evidence type="ECO:0000313" key="3">
    <source>
        <dbReference type="Proteomes" id="UP000464178"/>
    </source>
</evidence>
<accession>A0A6P2D4D7</accession>
<organism evidence="2 3">
    <name type="scientific">Gemmata massiliana</name>
    <dbReference type="NCBI Taxonomy" id="1210884"/>
    <lineage>
        <taxon>Bacteria</taxon>
        <taxon>Pseudomonadati</taxon>
        <taxon>Planctomycetota</taxon>
        <taxon>Planctomycetia</taxon>
        <taxon>Gemmatales</taxon>
        <taxon>Gemmataceae</taxon>
        <taxon>Gemmata</taxon>
    </lineage>
</organism>
<keyword evidence="3" id="KW-1185">Reference proteome</keyword>
<protein>
    <submittedName>
        <fullName evidence="2">Uncharacterized protein</fullName>
    </submittedName>
</protein>
<dbReference type="EMBL" id="LR593886">
    <property type="protein sequence ID" value="VTR95999.1"/>
    <property type="molecule type" value="Genomic_DNA"/>
</dbReference>
<proteinExistence type="predicted"/>